<dbReference type="SUPFAM" id="SSF47459">
    <property type="entry name" value="HLH, helix-loop-helix DNA-binding domain"/>
    <property type="match status" value="1"/>
</dbReference>
<evidence type="ECO:0000256" key="2">
    <source>
        <dbReference type="ARBA" id="ARBA00023015"/>
    </source>
</evidence>
<dbReference type="OMA" id="DSKNSAC"/>
<feature type="domain" description="IBH1-like N-terminal" evidence="5">
    <location>
        <begin position="16"/>
        <end position="84"/>
    </location>
</feature>
<dbReference type="PANTHER" id="PTHR33124">
    <property type="entry name" value="TRANSCRIPTION FACTOR IBH1-LIKE 1"/>
    <property type="match status" value="1"/>
</dbReference>
<dbReference type="InterPro" id="IPR059002">
    <property type="entry name" value="IBH1_N"/>
</dbReference>
<dbReference type="GO" id="GO:0006355">
    <property type="term" value="P:regulation of DNA-templated transcription"/>
    <property type="evidence" value="ECO:0007669"/>
    <property type="project" value="InterPro"/>
</dbReference>
<evidence type="ECO:0000259" key="5">
    <source>
        <dbReference type="Pfam" id="PF26576"/>
    </source>
</evidence>
<dbReference type="EMBL" id="LNRQ01000001">
    <property type="protein sequence ID" value="KZN12113.1"/>
    <property type="molecule type" value="Genomic_DNA"/>
</dbReference>
<protein>
    <recommendedName>
        <fullName evidence="5">IBH1-like N-terminal domain-containing protein</fullName>
    </recommendedName>
</protein>
<keyword evidence="3" id="KW-0804">Transcription</keyword>
<keyword evidence="8" id="KW-1185">Reference proteome</keyword>
<evidence type="ECO:0000313" key="7">
    <source>
        <dbReference type="EMBL" id="WOG86000.1"/>
    </source>
</evidence>
<keyword evidence="4" id="KW-0539">Nucleus</keyword>
<sequence length="145" mass="16803">MNPASSNPRNYNNSSSNIRRRFTYRFLRTLKQVNSITAGRSSSSWSSRRRRSLEIKHAANMCMAATVGGRRAWSRAMLSKIRRRRRRRRCSINETCWTGELREIVPGGEDLDTRSLLDETAHYIKCLTTQVQVMNDILRLYSSSS</sequence>
<reference evidence="6" key="1">
    <citation type="journal article" date="2016" name="Nat. Genet.">
        <title>A high-quality carrot genome assembly provides new insights into carotenoid accumulation and asterid genome evolution.</title>
        <authorList>
            <person name="Iorizzo M."/>
            <person name="Ellison S."/>
            <person name="Senalik D."/>
            <person name="Zeng P."/>
            <person name="Satapoomin P."/>
            <person name="Huang J."/>
            <person name="Bowman M."/>
            <person name="Iovene M."/>
            <person name="Sanseverino W."/>
            <person name="Cavagnaro P."/>
            <person name="Yildiz M."/>
            <person name="Macko-Podgorni A."/>
            <person name="Moranska E."/>
            <person name="Grzebelus E."/>
            <person name="Grzebelus D."/>
            <person name="Ashrafi H."/>
            <person name="Zheng Z."/>
            <person name="Cheng S."/>
            <person name="Spooner D."/>
            <person name="Van Deynze A."/>
            <person name="Simon P."/>
        </authorList>
    </citation>
    <scope>NUCLEOTIDE SEQUENCE [LARGE SCALE GENOMIC DNA]</scope>
    <source>
        <tissue evidence="6">Leaf</tissue>
    </source>
</reference>
<evidence type="ECO:0000256" key="4">
    <source>
        <dbReference type="ARBA" id="ARBA00023242"/>
    </source>
</evidence>
<dbReference type="Proteomes" id="UP000077755">
    <property type="component" value="Chromosome 1"/>
</dbReference>
<dbReference type="OrthoDB" id="786845at2759"/>
<dbReference type="InterPro" id="IPR036638">
    <property type="entry name" value="HLH_DNA-bd_sf"/>
</dbReference>
<gene>
    <name evidence="6" type="ORF">DCAR_004769</name>
    <name evidence="7" type="ORF">DCAR_0105194</name>
</gene>
<keyword evidence="2" id="KW-0805">Transcription regulation</keyword>
<organism evidence="6">
    <name type="scientific">Daucus carota subsp. sativus</name>
    <name type="common">Carrot</name>
    <dbReference type="NCBI Taxonomy" id="79200"/>
    <lineage>
        <taxon>Eukaryota</taxon>
        <taxon>Viridiplantae</taxon>
        <taxon>Streptophyta</taxon>
        <taxon>Embryophyta</taxon>
        <taxon>Tracheophyta</taxon>
        <taxon>Spermatophyta</taxon>
        <taxon>Magnoliopsida</taxon>
        <taxon>eudicotyledons</taxon>
        <taxon>Gunneridae</taxon>
        <taxon>Pentapetalae</taxon>
        <taxon>asterids</taxon>
        <taxon>campanulids</taxon>
        <taxon>Apiales</taxon>
        <taxon>Apiaceae</taxon>
        <taxon>Apioideae</taxon>
        <taxon>Scandiceae</taxon>
        <taxon>Daucinae</taxon>
        <taxon>Daucus</taxon>
        <taxon>Daucus sect. Daucus</taxon>
    </lineage>
</organism>
<dbReference type="PANTHER" id="PTHR33124:SF40">
    <property type="entry name" value="TRANSCRIPTION FACTOR IBH1"/>
    <property type="match status" value="1"/>
</dbReference>
<dbReference type="GO" id="GO:0005634">
    <property type="term" value="C:nucleus"/>
    <property type="evidence" value="ECO:0007669"/>
    <property type="project" value="UniProtKB-SubCell"/>
</dbReference>
<name>A0A162BAR1_DAUCS</name>
<evidence type="ECO:0000313" key="8">
    <source>
        <dbReference type="Proteomes" id="UP000077755"/>
    </source>
</evidence>
<dbReference type="GO" id="GO:0046983">
    <property type="term" value="F:protein dimerization activity"/>
    <property type="evidence" value="ECO:0007669"/>
    <property type="project" value="InterPro"/>
</dbReference>
<dbReference type="Pfam" id="PF26576">
    <property type="entry name" value="IBH1_N"/>
    <property type="match status" value="1"/>
</dbReference>
<accession>A0A162BAR1</accession>
<evidence type="ECO:0000256" key="3">
    <source>
        <dbReference type="ARBA" id="ARBA00023163"/>
    </source>
</evidence>
<proteinExistence type="predicted"/>
<dbReference type="AlphaFoldDB" id="A0A162BAR1"/>
<reference evidence="7" key="2">
    <citation type="submission" date="2022-03" db="EMBL/GenBank/DDBJ databases">
        <title>Draft title - Genomic analysis of global carrot germplasm unveils the trajectory of domestication and the origin of high carotenoid orange carrot.</title>
        <authorList>
            <person name="Iorizzo M."/>
            <person name="Ellison S."/>
            <person name="Senalik D."/>
            <person name="Macko-Podgorni A."/>
            <person name="Grzebelus D."/>
            <person name="Bostan H."/>
            <person name="Rolling W."/>
            <person name="Curaba J."/>
            <person name="Simon P."/>
        </authorList>
    </citation>
    <scope>NUCLEOTIDE SEQUENCE</scope>
    <source>
        <tissue evidence="7">Leaf</tissue>
    </source>
</reference>
<evidence type="ECO:0000313" key="6">
    <source>
        <dbReference type="EMBL" id="KZN12113.1"/>
    </source>
</evidence>
<comment type="subcellular location">
    <subcellularLocation>
        <location evidence="1">Nucleus</location>
    </subcellularLocation>
</comment>
<dbReference type="STRING" id="79200.A0A162BAR1"/>
<evidence type="ECO:0000256" key="1">
    <source>
        <dbReference type="ARBA" id="ARBA00004123"/>
    </source>
</evidence>
<dbReference type="EMBL" id="CP093343">
    <property type="protein sequence ID" value="WOG86000.1"/>
    <property type="molecule type" value="Genomic_DNA"/>
</dbReference>
<dbReference type="Gene3D" id="4.10.280.10">
    <property type="entry name" value="Helix-loop-helix DNA-binding domain"/>
    <property type="match status" value="1"/>
</dbReference>
<dbReference type="Gramene" id="KZN12113">
    <property type="protein sequence ID" value="KZN12113"/>
    <property type="gene ID" value="DCAR_004769"/>
</dbReference>
<dbReference type="InterPro" id="IPR044660">
    <property type="entry name" value="IBH1-like"/>
</dbReference>